<dbReference type="PaxDb" id="6239-C44C8.7"/>
<protein>
    <submittedName>
        <fullName evidence="1">F-box domain-containing protein</fullName>
    </submittedName>
</protein>
<dbReference type="UCSC" id="C44C8.7">
    <property type="organism name" value="c. elegans"/>
</dbReference>
<organism evidence="1 2">
    <name type="scientific">Caenorhabditis elegans</name>
    <dbReference type="NCBI Taxonomy" id="6239"/>
    <lineage>
        <taxon>Eukaryota</taxon>
        <taxon>Metazoa</taxon>
        <taxon>Ecdysozoa</taxon>
        <taxon>Nematoda</taxon>
        <taxon>Chromadorea</taxon>
        <taxon>Rhabditida</taxon>
        <taxon>Rhabditina</taxon>
        <taxon>Rhabditomorpha</taxon>
        <taxon>Rhabditoidea</taxon>
        <taxon>Rhabditidae</taxon>
        <taxon>Peloderinae</taxon>
        <taxon>Caenorhabditis</taxon>
    </lineage>
</organism>
<reference evidence="1 2" key="1">
    <citation type="journal article" date="1998" name="Science">
        <title>Genome sequence of the nematode C. elegans: a platform for investigating biology.</title>
        <authorList>
            <consortium name="The C. elegans sequencing consortium"/>
            <person name="Sulson J.E."/>
            <person name="Waterston R."/>
        </authorList>
    </citation>
    <scope>NUCLEOTIDE SEQUENCE [LARGE SCALE GENOMIC DNA]</scope>
    <source>
        <strain evidence="1 2">Bristol N2</strain>
    </source>
</reference>
<dbReference type="EMBL" id="BX284604">
    <property type="protein sequence ID" value="CCD67276.2"/>
    <property type="molecule type" value="Genomic_DNA"/>
</dbReference>
<dbReference type="PANTHER" id="PTHR31379:SF1">
    <property type="entry name" value="F-BOX C PROTEIN-RELATED"/>
    <property type="match status" value="1"/>
</dbReference>
<dbReference type="AlphaFoldDB" id="A3KFF5"/>
<dbReference type="KEGG" id="cel:CELE_C44C8.7"/>
<name>A3KFF5_CAEEL</name>
<sequence>MGSLHSVPFFSHFIGFFLSYPHYKPPLNPVSYQVLKCLLKHLDPNSRFKISMSCPSIRKLEKSITLYVKCLKLTDYYVTVNQDTYQLNVANRKKDFQFDIDPTNHPDASEIEQDPNEILIDNVRRYRAPEHEGEPTELSRLMEEIHATGLKLDQHVGKLFRLLNGENVIRLKMGGRVEVFNYDRKMHEALKYLLGKLFGGRTVKVNRFAIELDEDPDEIFVNLKEFKDIDRPELSSYHILLTARPSREDLSNERKLHEATKYLLKKLFGGRVIVKVDELSIDCRPVLRTPASLKFQIHNLQLSCMDNNQLFEAIKPILDFSTPLSSITLQFGHQINFEDLIIRSTEIMYFEGYFLLLDKDLDNLNELRHKRVHLSIKPYSRWHNVSRLIDNWIEVGREAGFYYSLEMNKKSRAREILETVMINHKERIIERPNEDPNSVPLRMKNSLGLHISYELREKYCLMHLRVQPRY</sequence>
<evidence type="ECO:0000313" key="1">
    <source>
        <dbReference type="EMBL" id="CCD67276.2"/>
    </source>
</evidence>
<keyword evidence="2" id="KW-1185">Reference proteome</keyword>
<proteinExistence type="predicted"/>
<dbReference type="Pfam" id="PF12078">
    <property type="entry name" value="DUF3557"/>
    <property type="match status" value="1"/>
</dbReference>
<dbReference type="RefSeq" id="NP_001122761.2">
    <property type="nucleotide sequence ID" value="NM_001129289.2"/>
</dbReference>
<dbReference type="WormBase" id="C44C8.7">
    <property type="protein sequence ID" value="CE48944"/>
    <property type="gene ID" value="WBGene00045298"/>
    <property type="gene designation" value="fbxc-12"/>
</dbReference>
<dbReference type="InParanoid" id="A3KFF5"/>
<dbReference type="OrthoDB" id="5911629at2759"/>
<dbReference type="Bgee" id="WBGene00045298">
    <property type="expression patterns" value="Expressed in embryo and 2 other cell types or tissues"/>
</dbReference>
<gene>
    <name evidence="1 3" type="primary">fbxc-12</name>
    <name evidence="3" type="ORF">C44C8.7</name>
    <name evidence="1" type="ORF">CELE_C44C8.7</name>
</gene>
<dbReference type="HOGENOM" id="CLU_042576_0_1_1"/>
<dbReference type="PANTHER" id="PTHR31379">
    <property type="entry name" value="F-BOX C PROTEIN-RELATED-RELATED"/>
    <property type="match status" value="1"/>
</dbReference>
<dbReference type="CTD" id="6418669"/>
<dbReference type="Proteomes" id="UP000001940">
    <property type="component" value="Chromosome IV"/>
</dbReference>
<dbReference type="GeneID" id="6418669"/>
<dbReference type="AGR" id="WB:WBGene00045298"/>
<evidence type="ECO:0000313" key="2">
    <source>
        <dbReference type="Proteomes" id="UP000001940"/>
    </source>
</evidence>
<dbReference type="FunCoup" id="A3KFF5">
    <property type="interactions" value="811"/>
</dbReference>
<dbReference type="InterPro" id="IPR021942">
    <property type="entry name" value="DUF3557"/>
</dbReference>
<accession>A3KFF5</accession>
<evidence type="ECO:0000313" key="3">
    <source>
        <dbReference type="WormBase" id="C44C8.7"/>
    </source>
</evidence>